<evidence type="ECO:0000313" key="2">
    <source>
        <dbReference type="WBParaSite" id="nRc.2.0.1.t12412-RA"/>
    </source>
</evidence>
<organism evidence="1 2">
    <name type="scientific">Romanomermis culicivorax</name>
    <name type="common">Nematode worm</name>
    <dbReference type="NCBI Taxonomy" id="13658"/>
    <lineage>
        <taxon>Eukaryota</taxon>
        <taxon>Metazoa</taxon>
        <taxon>Ecdysozoa</taxon>
        <taxon>Nematoda</taxon>
        <taxon>Enoplea</taxon>
        <taxon>Dorylaimia</taxon>
        <taxon>Mermithida</taxon>
        <taxon>Mermithoidea</taxon>
        <taxon>Mermithidae</taxon>
        <taxon>Romanomermis</taxon>
    </lineage>
</organism>
<dbReference type="AlphaFoldDB" id="A0A915IEU2"/>
<accession>A0A915IEU2</accession>
<dbReference type="Proteomes" id="UP000887565">
    <property type="component" value="Unplaced"/>
</dbReference>
<proteinExistence type="predicted"/>
<name>A0A915IEU2_ROMCU</name>
<evidence type="ECO:0000313" key="1">
    <source>
        <dbReference type="Proteomes" id="UP000887565"/>
    </source>
</evidence>
<keyword evidence="1" id="KW-1185">Reference proteome</keyword>
<sequence>MKKTNQLEKQNISMEKNHMMLKIGSMLRPWTHSGSIGGCGQYPMVPVNHCSILPMQTRGLML</sequence>
<reference evidence="2" key="1">
    <citation type="submission" date="2022-11" db="UniProtKB">
        <authorList>
            <consortium name="WormBaseParasite"/>
        </authorList>
    </citation>
    <scope>IDENTIFICATION</scope>
</reference>
<dbReference type="WBParaSite" id="nRc.2.0.1.t12412-RA">
    <property type="protein sequence ID" value="nRc.2.0.1.t12412-RA"/>
    <property type="gene ID" value="nRc.2.0.1.g12412"/>
</dbReference>
<protein>
    <submittedName>
        <fullName evidence="2">Uncharacterized protein</fullName>
    </submittedName>
</protein>